<keyword evidence="4 8" id="KW-0812">Transmembrane</keyword>
<dbReference type="InterPro" id="IPR024393">
    <property type="entry name" value="MscS_porin"/>
</dbReference>
<reference evidence="14 15" key="1">
    <citation type="submission" date="2024-02" db="EMBL/GenBank/DDBJ databases">
        <title>Haloferula sargassicola NBRC 104335.</title>
        <authorList>
            <person name="Ichikawa N."/>
            <person name="Katano-Makiyama Y."/>
            <person name="Hidaka K."/>
        </authorList>
    </citation>
    <scope>NUCLEOTIDE SEQUENCE [LARGE SCALE GENOMIC DNA]</scope>
    <source>
        <strain evidence="14 15">NBRC 104335</strain>
    </source>
</reference>
<evidence type="ECO:0000256" key="5">
    <source>
        <dbReference type="ARBA" id="ARBA00022989"/>
    </source>
</evidence>
<feature type="transmembrane region" description="Helical" evidence="8">
    <location>
        <begin position="824"/>
        <end position="844"/>
    </location>
</feature>
<dbReference type="Pfam" id="PF12794">
    <property type="entry name" value="MscS_TM"/>
    <property type="match status" value="1"/>
</dbReference>
<sequence length="1125" mass="122903">MSKPIRLKHGRALISNALATSALGFALVLLLHPASAQETPARKAEAKPAQEAPAPPAADAFSDLEAKINQAAADLESSGLDEPFLTQTKDELDKARASVGQARQFRERAAKLEQSGVAAPDEVSRLEGQLAALGKPPELKVPKGIDALREQLETARAESARLKAAAGKAADDLTRLQARPVEVGARLPAASAELAQAETRLGALGDAAQESLVQTADRLALQAEVESLRAEVAMLGTEQVGQGLRERIATLDKELLEAQATRAAATVKKLEASLDTKMQDEIEVFRDRVTKIGAWDPKSDPELAQAARGLPELVDELAGKIRKLNELQGQMDRVHRDLENLQKDNTRLQRQAELGGLEGVFSQVLLDLRRRLPDPHGLDFRLKKLEESIAEAQLEDYRLGELRDEHRALAKRWADDPKATAMLKLRGELLSQLSDTQRSLIQDLARFGSDQVAYRDLTVEFSKFVMEQLFLRRSSKPVGRGFFTGLPASAAWLIRGDDWVQVGKSIATIPFRRPVATGFAGLAVLLLVAARRRLRSAIERRNQRIRRISTDRITHTLGGLVASLLLALALPIVLGFVSWGLASDPDAPERARGLATGLAWSAWFLGWILFLGEIARPQGIGPVHLGWTEHSARLLRRTLYPAAAWFVPSLLLVSITIFEDSAVYFDSLGRLAFIIAQVGIASVFARMLHPPTGVFSPIITDRPERLMSRLRWVWFGLAVGVPLALAVLAAIGYSLTALMLQEEFQSSLRWVAGGVVGYGVLLRWFMIKQRRLTLAQAIRERKARREPKNEPQDTEEIVAPVDEDDIELDLDDIARQTRRLLRSLVSVGVIVAIAYAWAGALPLAQVAEHISIPGGLSWLGLVRAALVLTVTFTVVKNLPGLLDLGGLRESGIAPGTRYAVAALSQYAAAAIGMVLLSRALDVDWSRFGWIAAALSVGLGFGLQEIVANFVCGIIILFERPVRVGDVVTVGQVTGSVSRIRMRATTITNWDRQEYVVPNKDFITGSLINWTLSSPLNRLTIPVGVAYGSDTARARSLLEKVAVENPLILEDPAPIISFEQFGDSTLNLVLRCYLPTMENRLKVTTELHEGIAREFQQAGIEIAFPQLDLHLRTVPGDLLKPAGGAD</sequence>
<dbReference type="InterPro" id="IPR025692">
    <property type="entry name" value="MscS_IM_dom1"/>
</dbReference>
<feature type="transmembrane region" description="Helical" evidence="8">
    <location>
        <begin position="555"/>
        <end position="581"/>
    </location>
</feature>
<proteinExistence type="inferred from homology"/>
<evidence type="ECO:0000256" key="6">
    <source>
        <dbReference type="ARBA" id="ARBA00023136"/>
    </source>
</evidence>
<keyword evidence="5 8" id="KW-1133">Transmembrane helix</keyword>
<feature type="domain" description="Mechanosensitive ion channel MscS C-terminal" evidence="13">
    <location>
        <begin position="1019"/>
        <end position="1101"/>
    </location>
</feature>
<evidence type="ECO:0000256" key="1">
    <source>
        <dbReference type="ARBA" id="ARBA00004651"/>
    </source>
</evidence>
<dbReference type="PANTHER" id="PTHR30347">
    <property type="entry name" value="POTASSIUM CHANNEL RELATED"/>
    <property type="match status" value="1"/>
</dbReference>
<accession>A0ABP9UQY5</accession>
<evidence type="ECO:0000259" key="13">
    <source>
        <dbReference type="Pfam" id="PF21082"/>
    </source>
</evidence>
<evidence type="ECO:0000256" key="2">
    <source>
        <dbReference type="ARBA" id="ARBA00008017"/>
    </source>
</evidence>
<evidence type="ECO:0000313" key="14">
    <source>
        <dbReference type="EMBL" id="GAA5483137.1"/>
    </source>
</evidence>
<dbReference type="InterPro" id="IPR011066">
    <property type="entry name" value="MscS_channel_C_sf"/>
</dbReference>
<evidence type="ECO:0000256" key="4">
    <source>
        <dbReference type="ARBA" id="ARBA00022692"/>
    </source>
</evidence>
<dbReference type="InterPro" id="IPR006685">
    <property type="entry name" value="MscS_channel_2nd"/>
</dbReference>
<feature type="transmembrane region" description="Helical" evidence="8">
    <location>
        <begin position="710"/>
        <end position="735"/>
    </location>
</feature>
<evidence type="ECO:0000256" key="3">
    <source>
        <dbReference type="ARBA" id="ARBA00022475"/>
    </source>
</evidence>
<feature type="domain" description="Mechanosensitive ion channel MscS porin" evidence="12">
    <location>
        <begin position="75"/>
        <end position="283"/>
    </location>
</feature>
<comment type="similarity">
    <text evidence="2">Belongs to the MscS (TC 1.A.23) family.</text>
</comment>
<feature type="domain" description="Mechanosensitive ion channel inner membrane" evidence="11">
    <location>
        <begin position="515"/>
        <end position="851"/>
    </location>
</feature>
<comment type="caution">
    <text evidence="14">The sequence shown here is derived from an EMBL/GenBank/DDBJ whole genome shotgun (WGS) entry which is preliminary data.</text>
</comment>
<evidence type="ECO:0000256" key="9">
    <source>
        <dbReference type="SAM" id="SignalP"/>
    </source>
</evidence>
<evidence type="ECO:0000259" key="11">
    <source>
        <dbReference type="Pfam" id="PF12794"/>
    </source>
</evidence>
<feature type="transmembrane region" description="Helical" evidence="8">
    <location>
        <begin position="856"/>
        <end position="875"/>
    </location>
</feature>
<dbReference type="RefSeq" id="WP_353567257.1">
    <property type="nucleotide sequence ID" value="NZ_BAABRI010000012.1"/>
</dbReference>
<keyword evidence="6 8" id="KW-0472">Membrane</keyword>
<feature type="transmembrane region" description="Helical" evidence="8">
    <location>
        <begin position="515"/>
        <end position="534"/>
    </location>
</feature>
<name>A0ABP9UQY5_9BACT</name>
<feature type="transmembrane region" description="Helical" evidence="8">
    <location>
        <begin position="747"/>
        <end position="766"/>
    </location>
</feature>
<evidence type="ECO:0000259" key="10">
    <source>
        <dbReference type="Pfam" id="PF00924"/>
    </source>
</evidence>
<feature type="transmembrane region" description="Helical" evidence="8">
    <location>
        <begin position="593"/>
        <end position="612"/>
    </location>
</feature>
<dbReference type="Pfam" id="PF12795">
    <property type="entry name" value="MscS_porin"/>
    <property type="match status" value="1"/>
</dbReference>
<evidence type="ECO:0000259" key="12">
    <source>
        <dbReference type="Pfam" id="PF12795"/>
    </source>
</evidence>
<evidence type="ECO:0000313" key="15">
    <source>
        <dbReference type="Proteomes" id="UP001476282"/>
    </source>
</evidence>
<keyword evidence="3" id="KW-1003">Cell membrane</keyword>
<feature type="transmembrane region" description="Helical" evidence="8">
    <location>
        <begin position="896"/>
        <end position="917"/>
    </location>
</feature>
<feature type="signal peptide" evidence="9">
    <location>
        <begin position="1"/>
        <end position="36"/>
    </location>
</feature>
<gene>
    <name evidence="14" type="primary">mscM</name>
    <name evidence="14" type="ORF">Hsar01_02365</name>
</gene>
<feature type="domain" description="Mechanosensitive ion channel MscS" evidence="10">
    <location>
        <begin position="945"/>
        <end position="1010"/>
    </location>
</feature>
<dbReference type="SUPFAM" id="SSF50182">
    <property type="entry name" value="Sm-like ribonucleoproteins"/>
    <property type="match status" value="1"/>
</dbReference>
<keyword evidence="15" id="KW-1185">Reference proteome</keyword>
<dbReference type="Gene3D" id="1.10.287.1260">
    <property type="match status" value="1"/>
</dbReference>
<dbReference type="Pfam" id="PF00924">
    <property type="entry name" value="MS_channel_2nd"/>
    <property type="match status" value="1"/>
</dbReference>
<feature type="chain" id="PRO_5046144159" evidence="9">
    <location>
        <begin position="37"/>
        <end position="1125"/>
    </location>
</feature>
<evidence type="ECO:0000256" key="8">
    <source>
        <dbReference type="SAM" id="Phobius"/>
    </source>
</evidence>
<dbReference type="Gene3D" id="2.30.30.60">
    <property type="match status" value="1"/>
</dbReference>
<dbReference type="Gene3D" id="3.30.70.100">
    <property type="match status" value="1"/>
</dbReference>
<dbReference type="Pfam" id="PF21082">
    <property type="entry name" value="MS_channel_3rd"/>
    <property type="match status" value="1"/>
</dbReference>
<comment type="subcellular location">
    <subcellularLocation>
        <location evidence="1">Cell membrane</location>
        <topology evidence="1">Multi-pass membrane protein</topology>
    </subcellularLocation>
</comment>
<feature type="coiled-coil region" evidence="7">
    <location>
        <begin position="218"/>
        <end position="273"/>
    </location>
</feature>
<dbReference type="SUPFAM" id="SSF82689">
    <property type="entry name" value="Mechanosensitive channel protein MscS (YggB), C-terminal domain"/>
    <property type="match status" value="1"/>
</dbReference>
<dbReference type="PANTHER" id="PTHR30347:SF1">
    <property type="entry name" value="MECHANOSENSITIVE CHANNEL MSCK"/>
    <property type="match status" value="1"/>
</dbReference>
<dbReference type="InterPro" id="IPR023408">
    <property type="entry name" value="MscS_beta-dom_sf"/>
</dbReference>
<organism evidence="14 15">
    <name type="scientific">Haloferula sargassicola</name>
    <dbReference type="NCBI Taxonomy" id="490096"/>
    <lineage>
        <taxon>Bacteria</taxon>
        <taxon>Pseudomonadati</taxon>
        <taxon>Verrucomicrobiota</taxon>
        <taxon>Verrucomicrobiia</taxon>
        <taxon>Verrucomicrobiales</taxon>
        <taxon>Verrucomicrobiaceae</taxon>
        <taxon>Haloferula</taxon>
    </lineage>
</organism>
<feature type="transmembrane region" description="Helical" evidence="8">
    <location>
        <begin position="639"/>
        <end position="658"/>
    </location>
</feature>
<keyword evidence="9" id="KW-0732">Signal</keyword>
<dbReference type="InterPro" id="IPR052702">
    <property type="entry name" value="MscS-like_channel"/>
</dbReference>
<keyword evidence="7" id="KW-0175">Coiled coil</keyword>
<dbReference type="EMBL" id="BAABRI010000012">
    <property type="protein sequence ID" value="GAA5483137.1"/>
    <property type="molecule type" value="Genomic_DNA"/>
</dbReference>
<dbReference type="Proteomes" id="UP001476282">
    <property type="component" value="Unassembled WGS sequence"/>
</dbReference>
<dbReference type="InterPro" id="IPR049278">
    <property type="entry name" value="MS_channel_C"/>
</dbReference>
<feature type="transmembrane region" description="Helical" evidence="8">
    <location>
        <begin position="670"/>
        <end position="689"/>
    </location>
</feature>
<protein>
    <submittedName>
        <fullName evidence="14">Miniconductance mechanosensitive channel MscM</fullName>
    </submittedName>
</protein>
<feature type="transmembrane region" description="Helical" evidence="8">
    <location>
        <begin position="929"/>
        <end position="957"/>
    </location>
</feature>
<feature type="coiled-coil region" evidence="7">
    <location>
        <begin position="324"/>
        <end position="351"/>
    </location>
</feature>
<dbReference type="InterPro" id="IPR010920">
    <property type="entry name" value="LSM_dom_sf"/>
</dbReference>
<evidence type="ECO:0000256" key="7">
    <source>
        <dbReference type="SAM" id="Coils"/>
    </source>
</evidence>